<accession>A0A6M4GXD0</accession>
<evidence type="ECO:0000256" key="4">
    <source>
        <dbReference type="ARBA" id="ARBA00022741"/>
    </source>
</evidence>
<dbReference type="InterPro" id="IPR036890">
    <property type="entry name" value="HATPase_C_sf"/>
</dbReference>
<dbReference type="AlphaFoldDB" id="A0A6M4GXD0"/>
<dbReference type="PRINTS" id="PR00344">
    <property type="entry name" value="BCTRLSENSOR"/>
</dbReference>
<dbReference type="GO" id="GO:0030295">
    <property type="term" value="F:protein kinase activator activity"/>
    <property type="evidence" value="ECO:0007669"/>
    <property type="project" value="TreeGrafter"/>
</dbReference>
<dbReference type="SUPFAM" id="SSF55874">
    <property type="entry name" value="ATPase domain of HSP90 chaperone/DNA topoisomerase II/histidine kinase"/>
    <property type="match status" value="1"/>
</dbReference>
<name>A0A6M4GXD0_9PROT</name>
<protein>
    <recommendedName>
        <fullName evidence="2">histidine kinase</fullName>
        <ecNumber evidence="2">2.7.13.3</ecNumber>
    </recommendedName>
</protein>
<comment type="catalytic activity">
    <reaction evidence="1">
        <text>ATP + protein L-histidine = ADP + protein N-phospho-L-histidine.</text>
        <dbReference type="EC" id="2.7.13.3"/>
    </reaction>
</comment>
<dbReference type="Proteomes" id="UP000501534">
    <property type="component" value="Chromosome"/>
</dbReference>
<keyword evidence="7" id="KW-0902">Two-component regulatory system</keyword>
<dbReference type="RefSeq" id="WP_171093719.1">
    <property type="nucleotide sequence ID" value="NZ_CP053069.1"/>
</dbReference>
<evidence type="ECO:0000256" key="3">
    <source>
        <dbReference type="ARBA" id="ARBA00022679"/>
    </source>
</evidence>
<dbReference type="EC" id="2.7.13.3" evidence="2"/>
<dbReference type="PANTHER" id="PTHR42878">
    <property type="entry name" value="TWO-COMPONENT HISTIDINE KINASE"/>
    <property type="match status" value="1"/>
</dbReference>
<dbReference type="GO" id="GO:0007234">
    <property type="term" value="P:osmosensory signaling via phosphorelay pathway"/>
    <property type="evidence" value="ECO:0007669"/>
    <property type="project" value="TreeGrafter"/>
</dbReference>
<evidence type="ECO:0000313" key="9">
    <source>
        <dbReference type="EMBL" id="QJR11949.1"/>
    </source>
</evidence>
<dbReference type="Pfam" id="PF02518">
    <property type="entry name" value="HATPase_c"/>
    <property type="match status" value="1"/>
</dbReference>
<dbReference type="InterPro" id="IPR050351">
    <property type="entry name" value="BphY/WalK/GraS-like"/>
</dbReference>
<keyword evidence="3 9" id="KW-0808">Transferase</keyword>
<dbReference type="InterPro" id="IPR005467">
    <property type="entry name" value="His_kinase_dom"/>
</dbReference>
<dbReference type="InterPro" id="IPR004358">
    <property type="entry name" value="Sig_transdc_His_kin-like_C"/>
</dbReference>
<dbReference type="GO" id="GO:0005524">
    <property type="term" value="F:ATP binding"/>
    <property type="evidence" value="ECO:0007669"/>
    <property type="project" value="UniProtKB-KW"/>
</dbReference>
<reference evidence="9 10" key="1">
    <citation type="submission" date="2020-04" db="EMBL/GenBank/DDBJ databases">
        <title>Usitatibacter rugosus gen. nov., sp. nov. and Usitatibacter palustris sp. nov., novel members of Usitatibacteraceae fam. nov. within the order Nitrosomonadales isolated from soil.</title>
        <authorList>
            <person name="Huber K.J."/>
            <person name="Neumann-Schaal M."/>
            <person name="Geppert A."/>
            <person name="Luckner M."/>
            <person name="Wanner G."/>
            <person name="Overmann J."/>
        </authorList>
    </citation>
    <scope>NUCLEOTIDE SEQUENCE [LARGE SCALE GENOMIC DNA]</scope>
    <source>
        <strain evidence="9 10">0125_3</strain>
    </source>
</reference>
<keyword evidence="5 9" id="KW-0418">Kinase</keyword>
<evidence type="ECO:0000256" key="5">
    <source>
        <dbReference type="ARBA" id="ARBA00022777"/>
    </source>
</evidence>
<evidence type="ECO:0000256" key="6">
    <source>
        <dbReference type="ARBA" id="ARBA00022840"/>
    </source>
</evidence>
<evidence type="ECO:0000259" key="8">
    <source>
        <dbReference type="PROSITE" id="PS50109"/>
    </source>
</evidence>
<feature type="domain" description="Histidine kinase" evidence="8">
    <location>
        <begin position="160"/>
        <end position="371"/>
    </location>
</feature>
<sequence length="375" mass="40819">MLYEFLESHRSELIERCRTKASRRTAPLATQPEMELGIPLFLEQLIETLRIVQTGPERTTTGDPIRDLRSEITSGATTRGSDAFRHGYTVNQVVHGYGDLCQSITEIAGERHAPVSTSEFQTLNKCLDDAIADAVTEYARQRDTMVTERSDVATGERLGFLAHELRNFLNTAMLAFAAIKSGSVSIDGATAAVLDRSFTGLRDLVDHALTDVRLASGRPVQTLETIAVDGLISDVQVAASLEARTRGCHFAVYPVSRELQIQGDRQMLGSALSNLLQNAFKFTRLHSHVSLKAYTSGGRVLIEIEDQCGGLPKGKAESMFSSFEQNHADRSGLGLGLSIARRAIEAVDGVLRVRDMPGLGCVFTVDLPSFAPNPA</sequence>
<dbReference type="KEGG" id="uru:DSM104443_03032"/>
<organism evidence="9 10">
    <name type="scientific">Usitatibacter rugosus</name>
    <dbReference type="NCBI Taxonomy" id="2732067"/>
    <lineage>
        <taxon>Bacteria</taxon>
        <taxon>Pseudomonadati</taxon>
        <taxon>Pseudomonadota</taxon>
        <taxon>Betaproteobacteria</taxon>
        <taxon>Nitrosomonadales</taxon>
        <taxon>Usitatibacteraceae</taxon>
        <taxon>Usitatibacter</taxon>
    </lineage>
</organism>
<gene>
    <name evidence="9" type="primary">sasA_9</name>
    <name evidence="9" type="ORF">DSM104443_03032</name>
</gene>
<dbReference type="InterPro" id="IPR003594">
    <property type="entry name" value="HATPase_dom"/>
</dbReference>
<evidence type="ECO:0000256" key="1">
    <source>
        <dbReference type="ARBA" id="ARBA00000085"/>
    </source>
</evidence>
<evidence type="ECO:0000313" key="10">
    <source>
        <dbReference type="Proteomes" id="UP000501534"/>
    </source>
</evidence>
<dbReference type="GO" id="GO:0004673">
    <property type="term" value="F:protein histidine kinase activity"/>
    <property type="evidence" value="ECO:0007669"/>
    <property type="project" value="UniProtKB-EC"/>
</dbReference>
<keyword evidence="4" id="KW-0547">Nucleotide-binding</keyword>
<evidence type="ECO:0000256" key="7">
    <source>
        <dbReference type="ARBA" id="ARBA00023012"/>
    </source>
</evidence>
<dbReference type="Gene3D" id="3.30.565.10">
    <property type="entry name" value="Histidine kinase-like ATPase, C-terminal domain"/>
    <property type="match status" value="1"/>
</dbReference>
<dbReference type="GO" id="GO:0000156">
    <property type="term" value="F:phosphorelay response regulator activity"/>
    <property type="evidence" value="ECO:0007669"/>
    <property type="project" value="TreeGrafter"/>
</dbReference>
<evidence type="ECO:0000256" key="2">
    <source>
        <dbReference type="ARBA" id="ARBA00012438"/>
    </source>
</evidence>
<dbReference type="EMBL" id="CP053069">
    <property type="protein sequence ID" value="QJR11949.1"/>
    <property type="molecule type" value="Genomic_DNA"/>
</dbReference>
<dbReference type="SMART" id="SM00387">
    <property type="entry name" value="HATPase_c"/>
    <property type="match status" value="1"/>
</dbReference>
<keyword evidence="10" id="KW-1185">Reference proteome</keyword>
<dbReference type="PANTHER" id="PTHR42878:SF7">
    <property type="entry name" value="SENSOR HISTIDINE KINASE GLRK"/>
    <property type="match status" value="1"/>
</dbReference>
<keyword evidence="6" id="KW-0067">ATP-binding</keyword>
<proteinExistence type="predicted"/>
<dbReference type="PROSITE" id="PS50109">
    <property type="entry name" value="HIS_KIN"/>
    <property type="match status" value="1"/>
</dbReference>